<keyword evidence="2" id="KW-1185">Reference proteome</keyword>
<accession>A0A4C1T028</accession>
<name>A0A4C1T028_EUMVA</name>
<proteinExistence type="predicted"/>
<dbReference type="AlphaFoldDB" id="A0A4C1T028"/>
<dbReference type="EMBL" id="BGZK01004204">
    <property type="protein sequence ID" value="GBP07566.1"/>
    <property type="molecule type" value="Genomic_DNA"/>
</dbReference>
<gene>
    <name evidence="1" type="ORF">EVAR_74148_1</name>
</gene>
<reference evidence="1 2" key="1">
    <citation type="journal article" date="2019" name="Commun. Biol.">
        <title>The bagworm genome reveals a unique fibroin gene that provides high tensile strength.</title>
        <authorList>
            <person name="Kono N."/>
            <person name="Nakamura H."/>
            <person name="Ohtoshi R."/>
            <person name="Tomita M."/>
            <person name="Numata K."/>
            <person name="Arakawa K."/>
        </authorList>
    </citation>
    <scope>NUCLEOTIDE SEQUENCE [LARGE SCALE GENOMIC DNA]</scope>
</reference>
<organism evidence="1 2">
    <name type="scientific">Eumeta variegata</name>
    <name type="common">Bagworm moth</name>
    <name type="synonym">Eumeta japonica</name>
    <dbReference type="NCBI Taxonomy" id="151549"/>
    <lineage>
        <taxon>Eukaryota</taxon>
        <taxon>Metazoa</taxon>
        <taxon>Ecdysozoa</taxon>
        <taxon>Arthropoda</taxon>
        <taxon>Hexapoda</taxon>
        <taxon>Insecta</taxon>
        <taxon>Pterygota</taxon>
        <taxon>Neoptera</taxon>
        <taxon>Endopterygota</taxon>
        <taxon>Lepidoptera</taxon>
        <taxon>Glossata</taxon>
        <taxon>Ditrysia</taxon>
        <taxon>Tineoidea</taxon>
        <taxon>Psychidae</taxon>
        <taxon>Oiketicinae</taxon>
        <taxon>Eumeta</taxon>
    </lineage>
</organism>
<dbReference type="Proteomes" id="UP000299102">
    <property type="component" value="Unassembled WGS sequence"/>
</dbReference>
<protein>
    <submittedName>
        <fullName evidence="1">Uncharacterized protein</fullName>
    </submittedName>
</protein>
<evidence type="ECO:0000313" key="1">
    <source>
        <dbReference type="EMBL" id="GBP07566.1"/>
    </source>
</evidence>
<evidence type="ECO:0000313" key="2">
    <source>
        <dbReference type="Proteomes" id="UP000299102"/>
    </source>
</evidence>
<sequence length="68" mass="7459">MVLTPAVPLASPPAIERFVAAIGFYIGIGAKLYQFQHNEASTATTSIRPQVPQLELWHAELIPFNILV</sequence>
<comment type="caution">
    <text evidence="1">The sequence shown here is derived from an EMBL/GenBank/DDBJ whole genome shotgun (WGS) entry which is preliminary data.</text>
</comment>